<gene>
    <name evidence="1" type="ORF">AVDCRST_MAG59-4015</name>
</gene>
<dbReference type="EMBL" id="CADCWF010000296">
    <property type="protein sequence ID" value="CAA9575111.1"/>
    <property type="molecule type" value="Genomic_DNA"/>
</dbReference>
<dbReference type="AlphaFoldDB" id="A0A6J4VEP2"/>
<organism evidence="1">
    <name type="scientific">uncultured Thermomicrobiales bacterium</name>
    <dbReference type="NCBI Taxonomy" id="1645740"/>
    <lineage>
        <taxon>Bacteria</taxon>
        <taxon>Pseudomonadati</taxon>
        <taxon>Thermomicrobiota</taxon>
        <taxon>Thermomicrobia</taxon>
        <taxon>Thermomicrobiales</taxon>
        <taxon>environmental samples</taxon>
    </lineage>
</organism>
<sequence length="51" mass="5190">MPPLAPAPDPDGVWLGADGRDGWALVRALGLLADAMRRVLLGALASVAAKP</sequence>
<name>A0A6J4VEP2_9BACT</name>
<evidence type="ECO:0000313" key="1">
    <source>
        <dbReference type="EMBL" id="CAA9575111.1"/>
    </source>
</evidence>
<accession>A0A6J4VEP2</accession>
<proteinExistence type="predicted"/>
<protein>
    <submittedName>
        <fullName evidence="1">Uncharacterized protein</fullName>
    </submittedName>
</protein>
<reference evidence="1" key="1">
    <citation type="submission" date="2020-02" db="EMBL/GenBank/DDBJ databases">
        <authorList>
            <person name="Meier V. D."/>
        </authorList>
    </citation>
    <scope>NUCLEOTIDE SEQUENCE</scope>
    <source>
        <strain evidence="1">AVDCRST_MAG59</strain>
    </source>
</reference>